<dbReference type="Proteomes" id="UP000237947">
    <property type="component" value="Chromosome"/>
</dbReference>
<dbReference type="PANTHER" id="PTHR46499:SF1">
    <property type="entry name" value="QUEUINE TRNA-RIBOSYLTRANSFERASE"/>
    <property type="match status" value="1"/>
</dbReference>
<dbReference type="PANTHER" id="PTHR46499">
    <property type="entry name" value="QUEUINE TRNA-RIBOSYLTRANSFERASE"/>
    <property type="match status" value="1"/>
</dbReference>
<dbReference type="SUPFAM" id="SSF51713">
    <property type="entry name" value="tRNA-guanine transglycosylase"/>
    <property type="match status" value="1"/>
</dbReference>
<evidence type="ECO:0000313" key="9">
    <source>
        <dbReference type="EMBL" id="AVM43121.1"/>
    </source>
</evidence>
<evidence type="ECO:0000256" key="6">
    <source>
        <dbReference type="ARBA" id="ARBA00050112"/>
    </source>
</evidence>
<keyword evidence="4 7" id="KW-0671">Queuosine biosynthesis</keyword>
<comment type="pathway">
    <text evidence="7">tRNA modification; tRNA-queuosine biosynthesis.</text>
</comment>
<feature type="active site" description="Nucleophile" evidence="7">
    <location>
        <position position="272"/>
    </location>
</feature>
<evidence type="ECO:0000313" key="10">
    <source>
        <dbReference type="Proteomes" id="UP000237947"/>
    </source>
</evidence>
<comment type="similarity">
    <text evidence="7">Belongs to the queuine tRNA-ribosyltransferase family.</text>
</comment>
<comment type="subunit">
    <text evidence="7">Homodimer. Within each dimer, one monomer is responsible for RNA recognition and catalysis, while the other monomer binds to the replacement base PreQ1.</text>
</comment>
<dbReference type="NCBIfam" id="TIGR00449">
    <property type="entry name" value="tgt_general"/>
    <property type="match status" value="1"/>
</dbReference>
<feature type="active site" description="Proton acceptor" evidence="7">
    <location>
        <position position="98"/>
    </location>
</feature>
<evidence type="ECO:0000256" key="5">
    <source>
        <dbReference type="ARBA" id="ARBA00022833"/>
    </source>
</evidence>
<feature type="binding site" evidence="7">
    <location>
        <position position="341"/>
    </location>
    <ligand>
        <name>Zn(2+)</name>
        <dbReference type="ChEBI" id="CHEBI:29105"/>
    </ligand>
</feature>
<keyword evidence="5 7" id="KW-0862">Zinc</keyword>
<feature type="binding site" evidence="7">
    <location>
        <position position="310"/>
    </location>
    <ligand>
        <name>Zn(2+)</name>
        <dbReference type="ChEBI" id="CHEBI:29105"/>
    </ligand>
</feature>
<dbReference type="KEGG" id="fsa:C5Q98_02980"/>
<dbReference type="UniPathway" id="UPA00392"/>
<dbReference type="EMBL" id="CP027226">
    <property type="protein sequence ID" value="AVM43121.1"/>
    <property type="molecule type" value="Genomic_DNA"/>
</dbReference>
<dbReference type="InterPro" id="IPR036511">
    <property type="entry name" value="TGT-like_sf"/>
</dbReference>
<name>A0A2S0KQ07_9FIRM</name>
<feature type="binding site" evidence="7">
    <location>
        <position position="312"/>
    </location>
    <ligand>
        <name>Zn(2+)</name>
        <dbReference type="ChEBI" id="CHEBI:29105"/>
    </ligand>
</feature>
<dbReference type="GO" id="GO:0008616">
    <property type="term" value="P:tRNA queuosine(34) biosynthetic process"/>
    <property type="evidence" value="ECO:0007669"/>
    <property type="project" value="UniProtKB-UniRule"/>
</dbReference>
<dbReference type="Pfam" id="PF01702">
    <property type="entry name" value="TGT"/>
    <property type="match status" value="1"/>
</dbReference>
<evidence type="ECO:0000256" key="1">
    <source>
        <dbReference type="ARBA" id="ARBA00022676"/>
    </source>
</evidence>
<dbReference type="AlphaFoldDB" id="A0A2S0KQ07"/>
<feature type="region of interest" description="RNA binding; important for wobble base 34 recognition" evidence="7">
    <location>
        <begin position="277"/>
        <end position="281"/>
    </location>
</feature>
<comment type="catalytic activity">
    <reaction evidence="6 7">
        <text>7-aminomethyl-7-carbaguanine + guanosine(34) in tRNA = 7-aminomethyl-7-carbaguanosine(34) in tRNA + guanine</text>
        <dbReference type="Rhea" id="RHEA:24104"/>
        <dbReference type="Rhea" id="RHEA-COMP:10341"/>
        <dbReference type="Rhea" id="RHEA-COMP:10342"/>
        <dbReference type="ChEBI" id="CHEBI:16235"/>
        <dbReference type="ChEBI" id="CHEBI:58703"/>
        <dbReference type="ChEBI" id="CHEBI:74269"/>
        <dbReference type="ChEBI" id="CHEBI:82833"/>
        <dbReference type="EC" id="2.4.2.29"/>
    </reaction>
</comment>
<feature type="binding site" evidence="7">
    <location>
        <position position="222"/>
    </location>
    <ligand>
        <name>substrate</name>
    </ligand>
</feature>
<keyword evidence="3 7" id="KW-0819">tRNA processing</keyword>
<evidence type="ECO:0000256" key="3">
    <source>
        <dbReference type="ARBA" id="ARBA00022694"/>
    </source>
</evidence>
<comment type="function">
    <text evidence="7">Catalyzes the base-exchange of a guanine (G) residue with the queuine precursor 7-aminomethyl-7-deazaguanine (PreQ1) at position 34 (anticodon wobble position) in tRNAs with GU(N) anticodons (tRNA-Asp, -Asn, -His and -Tyr). Catalysis occurs through a double-displacement mechanism. The nucleophile active site attacks the C1' of nucleotide 34 to detach the guanine base from the RNA, forming a covalent enzyme-RNA intermediate. The proton acceptor active site deprotonates the incoming PreQ1, allowing a nucleophilic attack on the C1' of the ribose to form the product. After dissociation, two additional enzymatic reactions on the tRNA convert PreQ1 to queuine (Q), resulting in the hypermodified nucleoside queuosine (7-(((4,5-cis-dihydroxy-2-cyclopenten-1-yl)amino)methyl)-7-deazaguanosine).</text>
</comment>
<dbReference type="GO" id="GO:0046872">
    <property type="term" value="F:metal ion binding"/>
    <property type="evidence" value="ECO:0007669"/>
    <property type="project" value="UniProtKB-KW"/>
</dbReference>
<comment type="cofactor">
    <cofactor evidence="7">
        <name>Zn(2+)</name>
        <dbReference type="ChEBI" id="CHEBI:29105"/>
    </cofactor>
    <text evidence="7">Binds 1 zinc ion per subunit.</text>
</comment>
<gene>
    <name evidence="7" type="primary">tgt</name>
    <name evidence="9" type="ORF">C5Q98_02980</name>
</gene>
<dbReference type="NCBIfam" id="TIGR00430">
    <property type="entry name" value="Q_tRNA_tgt"/>
    <property type="match status" value="1"/>
</dbReference>
<dbReference type="InterPro" id="IPR002616">
    <property type="entry name" value="tRNA_ribo_trans-like"/>
</dbReference>
<reference evidence="10" key="1">
    <citation type="submission" date="2018-02" db="EMBL/GenBank/DDBJ databases">
        <authorList>
            <person name="Holder M.E."/>
            <person name="Ajami N.J."/>
            <person name="Petrosino J.F."/>
        </authorList>
    </citation>
    <scope>NUCLEOTIDE SEQUENCE [LARGE SCALE GENOMIC DNA]</scope>
    <source>
        <strain evidence="10">CCUG 47711</strain>
    </source>
</reference>
<keyword evidence="7" id="KW-0479">Metal-binding</keyword>
<organism evidence="9 10">
    <name type="scientific">Fastidiosipila sanguinis</name>
    <dbReference type="NCBI Taxonomy" id="236753"/>
    <lineage>
        <taxon>Bacteria</taxon>
        <taxon>Bacillati</taxon>
        <taxon>Bacillota</taxon>
        <taxon>Clostridia</taxon>
        <taxon>Eubacteriales</taxon>
        <taxon>Oscillospiraceae</taxon>
        <taxon>Fastidiosipila</taxon>
    </lineage>
</organism>
<keyword evidence="10" id="KW-1185">Reference proteome</keyword>
<accession>A0A2S0KQ07</accession>
<evidence type="ECO:0000256" key="2">
    <source>
        <dbReference type="ARBA" id="ARBA00022679"/>
    </source>
</evidence>
<evidence type="ECO:0000259" key="8">
    <source>
        <dbReference type="Pfam" id="PF01702"/>
    </source>
</evidence>
<dbReference type="OrthoDB" id="9805417at2"/>
<dbReference type="GO" id="GO:0005829">
    <property type="term" value="C:cytosol"/>
    <property type="evidence" value="ECO:0007669"/>
    <property type="project" value="TreeGrafter"/>
</dbReference>
<dbReference type="RefSeq" id="WP_106013066.1">
    <property type="nucleotide sequence ID" value="NZ_CP027226.1"/>
</dbReference>
<feature type="binding site" evidence="7">
    <location>
        <position position="195"/>
    </location>
    <ligand>
        <name>substrate</name>
    </ligand>
</feature>
<dbReference type="HAMAP" id="MF_00168">
    <property type="entry name" value="Q_tRNA_Tgt"/>
    <property type="match status" value="1"/>
</dbReference>
<dbReference type="InterPro" id="IPR004803">
    <property type="entry name" value="TGT"/>
</dbReference>
<evidence type="ECO:0000256" key="4">
    <source>
        <dbReference type="ARBA" id="ARBA00022785"/>
    </source>
</evidence>
<keyword evidence="1 7" id="KW-0328">Glycosyltransferase</keyword>
<protein>
    <recommendedName>
        <fullName evidence="7">Queuine tRNA-ribosyltransferase</fullName>
        <ecNumber evidence="7">2.4.2.29</ecNumber>
    </recommendedName>
    <alternativeName>
        <fullName evidence="7">Guanine insertion enzyme</fullName>
    </alternativeName>
    <alternativeName>
        <fullName evidence="7">tRNA-guanine transglycosylase</fullName>
    </alternativeName>
</protein>
<sequence length="393" mass="44707">MNKSKFPVWHEILHIDKKTGARLGVLHTPNGSFKTPMFMPVGTAASVKGISPRELEEMGAGVVLSNTYHLWLRPGEDVVKEAGGLHEFMQWPKGILTDSGGFQVFSLTKAKDITEEGVHFRSHIDGRKLFLTPEKSMQIQNDLGADIIMAFDECIPYPADRDYAARSSERTTRWLERCIKAHKRPDEQALFGIVQGGMYPDLRRKSIEEICSFDLPGFGIGGLSVGEPKEKFFEMLEATIPYMPEDKPRYLMGVGTADYMLEAVKHGVDMFDCVNPTRIGRNGTVMTRFGRLIIRDKSSEKAFIPIDENCKCYVCQNFTRAYIRHLLKANEMFGLRLASYHNLYFLIDLMKQAQDAIAEDRYLEFIEEFELDYGDGKYSQDRVDASKARKNLL</sequence>
<dbReference type="Gene3D" id="3.20.20.105">
    <property type="entry name" value="Queuine tRNA-ribosyltransferase-like"/>
    <property type="match status" value="1"/>
</dbReference>
<feature type="binding site" evidence="7">
    <location>
        <position position="152"/>
    </location>
    <ligand>
        <name>substrate</name>
    </ligand>
</feature>
<evidence type="ECO:0000256" key="7">
    <source>
        <dbReference type="HAMAP-Rule" id="MF_00168"/>
    </source>
</evidence>
<dbReference type="GO" id="GO:0008479">
    <property type="term" value="F:tRNA-guanosine(34) queuine transglycosylase activity"/>
    <property type="evidence" value="ECO:0007669"/>
    <property type="project" value="UniProtKB-UniRule"/>
</dbReference>
<feature type="binding site" evidence="7">
    <location>
        <position position="315"/>
    </location>
    <ligand>
        <name>Zn(2+)</name>
        <dbReference type="ChEBI" id="CHEBI:29105"/>
    </ligand>
</feature>
<feature type="binding site" evidence="7">
    <location>
        <begin position="98"/>
        <end position="102"/>
    </location>
    <ligand>
        <name>substrate</name>
    </ligand>
</feature>
<dbReference type="FunFam" id="3.20.20.105:FF:000001">
    <property type="entry name" value="Queuine tRNA-ribosyltransferase"/>
    <property type="match status" value="1"/>
</dbReference>
<dbReference type="InterPro" id="IPR050076">
    <property type="entry name" value="ArchSynthase1/Queuine_TRR"/>
</dbReference>
<feature type="region of interest" description="RNA binding" evidence="7">
    <location>
        <begin position="253"/>
        <end position="259"/>
    </location>
</feature>
<feature type="domain" description="tRNA-guanine(15) transglycosylase-like" evidence="8">
    <location>
        <begin position="19"/>
        <end position="373"/>
    </location>
</feature>
<proteinExistence type="inferred from homology"/>
<dbReference type="EC" id="2.4.2.29" evidence="7"/>
<keyword evidence="2 7" id="KW-0808">Transferase</keyword>